<gene>
    <name evidence="6" type="ORF">HND93_25350</name>
</gene>
<dbReference type="PANTHER" id="PTHR42792:SF1">
    <property type="entry name" value="FLAGELLAR HOOK-ASSOCIATED PROTEIN 3"/>
    <property type="match status" value="1"/>
</dbReference>
<dbReference type="EMBL" id="JABFDB010000023">
    <property type="protein sequence ID" value="NYZ23048.1"/>
    <property type="molecule type" value="Genomic_DNA"/>
</dbReference>
<sequence>MERVATYSHQNQLVQYMMRTQSKVATAQIEASTGLKSTDYKGIADDSGRLVNLESQYRRSERYVDEGEVVNGRIQTMYDAVGGMTDLIGRLRSLTASLQGSAATAAEGVQEEVAGMMQEFADLMNTRLEGRYLFAGAQTGTQPVTLDSATYTPITTVPSSADTSYYQGDDGVAYFQASDEVVIEYGITANDPAFEQALRAFNIVANMSVDPLDTDALAEADDLAASASDGIVVVQSKLGVASGTLERTIDRHLDLQLVLETQVDDIRSIDLAEASARLSTLEASLEATMSLMNILQKNNLSDLL</sequence>
<evidence type="ECO:0000313" key="6">
    <source>
        <dbReference type="EMBL" id="NYZ23048.1"/>
    </source>
</evidence>
<keyword evidence="6" id="KW-0282">Flagellum</keyword>
<evidence type="ECO:0000259" key="5">
    <source>
        <dbReference type="Pfam" id="PF00700"/>
    </source>
</evidence>
<dbReference type="InterPro" id="IPR001029">
    <property type="entry name" value="Flagellin_N"/>
</dbReference>
<comment type="caution">
    <text evidence="6">The sequence shown here is derived from an EMBL/GenBank/DDBJ whole genome shotgun (WGS) entry which is preliminary data.</text>
</comment>
<evidence type="ECO:0000256" key="2">
    <source>
        <dbReference type="ARBA" id="ARBA00023143"/>
    </source>
</evidence>
<keyword evidence="3" id="KW-0964">Secreted</keyword>
<name>A0ABX2TIP7_9PROT</name>
<evidence type="ECO:0000313" key="7">
    <source>
        <dbReference type="Proteomes" id="UP000584642"/>
    </source>
</evidence>
<proteinExistence type="inferred from homology"/>
<keyword evidence="6" id="KW-0969">Cilium</keyword>
<accession>A0ABX2TIP7</accession>
<dbReference type="InterPro" id="IPR001492">
    <property type="entry name" value="Flagellin"/>
</dbReference>
<feature type="domain" description="Flagellin N-terminal" evidence="4">
    <location>
        <begin position="4"/>
        <end position="139"/>
    </location>
</feature>
<organism evidence="6 7">
    <name type="scientific">Azospirillum oleiclasticum</name>
    <dbReference type="NCBI Taxonomy" id="2735135"/>
    <lineage>
        <taxon>Bacteria</taxon>
        <taxon>Pseudomonadati</taxon>
        <taxon>Pseudomonadota</taxon>
        <taxon>Alphaproteobacteria</taxon>
        <taxon>Rhodospirillales</taxon>
        <taxon>Azospirillaceae</taxon>
        <taxon>Azospirillum</taxon>
    </lineage>
</organism>
<evidence type="ECO:0000259" key="4">
    <source>
        <dbReference type="Pfam" id="PF00669"/>
    </source>
</evidence>
<dbReference type="PANTHER" id="PTHR42792">
    <property type="entry name" value="FLAGELLIN"/>
    <property type="match status" value="1"/>
</dbReference>
<dbReference type="SUPFAM" id="SSF64518">
    <property type="entry name" value="Phase 1 flagellin"/>
    <property type="match status" value="1"/>
</dbReference>
<evidence type="ECO:0000256" key="1">
    <source>
        <dbReference type="ARBA" id="ARBA00005709"/>
    </source>
</evidence>
<dbReference type="Gene3D" id="1.20.1330.10">
    <property type="entry name" value="f41 fragment of flagellin, N-terminal domain"/>
    <property type="match status" value="1"/>
</dbReference>
<dbReference type="Proteomes" id="UP000584642">
    <property type="component" value="Unassembled WGS sequence"/>
</dbReference>
<evidence type="ECO:0000256" key="3">
    <source>
        <dbReference type="RuleBase" id="RU362073"/>
    </source>
</evidence>
<comment type="function">
    <text evidence="3">Flagellin is the subunit protein which polymerizes to form the filaments of bacterial flagella.</text>
</comment>
<dbReference type="Pfam" id="PF00700">
    <property type="entry name" value="Flagellin_C"/>
    <property type="match status" value="1"/>
</dbReference>
<dbReference type="Pfam" id="PF00669">
    <property type="entry name" value="Flagellin_N"/>
    <property type="match status" value="1"/>
</dbReference>
<feature type="domain" description="Flagellin C-terminal" evidence="5">
    <location>
        <begin position="227"/>
        <end position="304"/>
    </location>
</feature>
<keyword evidence="2 3" id="KW-0975">Bacterial flagellum</keyword>
<reference evidence="6 7" key="1">
    <citation type="submission" date="2020-05" db="EMBL/GenBank/DDBJ databases">
        <title>Azospirillum oleiclasticum sp. nov, a nitrogen-fixing and heavy crude oil-emulsifying bacterium isolated from the crude oil of Yumen Oilfield.</title>
        <authorList>
            <person name="Wu D."/>
            <person name="Cai M."/>
            <person name="Zhang X."/>
        </authorList>
    </citation>
    <scope>NUCLEOTIDE SEQUENCE [LARGE SCALE GENOMIC DNA]</scope>
    <source>
        <strain evidence="6 7">ROY-1-1-2</strain>
    </source>
</reference>
<dbReference type="InterPro" id="IPR046358">
    <property type="entry name" value="Flagellin_C"/>
</dbReference>
<dbReference type="RefSeq" id="WP_180284818.1">
    <property type="nucleotide sequence ID" value="NZ_JABFDB010000023.1"/>
</dbReference>
<keyword evidence="7" id="KW-1185">Reference proteome</keyword>
<dbReference type="NCBIfam" id="NF006489">
    <property type="entry name" value="PRK08913.1"/>
    <property type="match status" value="1"/>
</dbReference>
<comment type="subcellular location">
    <subcellularLocation>
        <location evidence="3">Secreted</location>
    </subcellularLocation>
    <subcellularLocation>
        <location evidence="3">Bacterial flagellum</location>
    </subcellularLocation>
</comment>
<keyword evidence="6" id="KW-0966">Cell projection</keyword>
<protein>
    <recommendedName>
        <fullName evidence="3">Flagellin</fullName>
    </recommendedName>
</protein>
<comment type="similarity">
    <text evidence="1 3">Belongs to the bacterial flagellin family.</text>
</comment>